<organism evidence="1 2">
    <name type="scientific">SAR86 cluster bacterium</name>
    <dbReference type="NCBI Taxonomy" id="2030880"/>
    <lineage>
        <taxon>Bacteria</taxon>
        <taxon>Pseudomonadati</taxon>
        <taxon>Pseudomonadota</taxon>
        <taxon>Gammaproteobacteria</taxon>
        <taxon>SAR86 cluster</taxon>
    </lineage>
</organism>
<comment type="caution">
    <text evidence="1">The sequence shown here is derived from an EMBL/GenBank/DDBJ whole genome shotgun (WGS) entry which is preliminary data.</text>
</comment>
<reference evidence="1" key="1">
    <citation type="submission" date="2020-05" db="EMBL/GenBank/DDBJ databases">
        <title>Sulfur intermediates as new biogeochemical hubs in an aquatic model microbial ecosystem.</title>
        <authorList>
            <person name="Vigneron A."/>
        </authorList>
    </citation>
    <scope>NUCLEOTIDE SEQUENCE</scope>
    <source>
        <strain evidence="1">Bin.250</strain>
    </source>
</reference>
<evidence type="ECO:0000313" key="1">
    <source>
        <dbReference type="EMBL" id="NQV63831.1"/>
    </source>
</evidence>
<name>A0A972VUI2_9GAMM</name>
<gene>
    <name evidence="1" type="ORF">HQ497_00575</name>
</gene>
<evidence type="ECO:0000313" key="2">
    <source>
        <dbReference type="Proteomes" id="UP000754644"/>
    </source>
</evidence>
<dbReference type="AlphaFoldDB" id="A0A972VUI2"/>
<protein>
    <submittedName>
        <fullName evidence="1">Uncharacterized protein</fullName>
    </submittedName>
</protein>
<dbReference type="Proteomes" id="UP000754644">
    <property type="component" value="Unassembled WGS sequence"/>
</dbReference>
<dbReference type="NCBIfam" id="NF038353">
    <property type="entry name" value="FxLYD_dom"/>
    <property type="match status" value="1"/>
</dbReference>
<dbReference type="InterPro" id="IPR047676">
    <property type="entry name" value="FxLYD_dom"/>
</dbReference>
<proteinExistence type="predicted"/>
<dbReference type="EMBL" id="JABMOJ010000023">
    <property type="protein sequence ID" value="NQV63831.1"/>
    <property type="molecule type" value="Genomic_DNA"/>
</dbReference>
<accession>A0A972VUI2</accession>
<sequence>MSSCERIHDRTQLQGYVENTGNTDLSFVTVTAMWKDKNGLVIESAIIYAVRDKVLAPGERREFEASSEKDRAARCNVELLDWWA</sequence>